<evidence type="ECO:0000256" key="1">
    <source>
        <dbReference type="ARBA" id="ARBA00005234"/>
    </source>
</evidence>
<reference evidence="6" key="1">
    <citation type="submission" date="2020-05" db="EMBL/GenBank/DDBJ databases">
        <title>WGS assembly of Panicum virgatum.</title>
        <authorList>
            <person name="Lovell J.T."/>
            <person name="Jenkins J."/>
            <person name="Shu S."/>
            <person name="Juenger T.E."/>
            <person name="Schmutz J."/>
        </authorList>
    </citation>
    <scope>NUCLEOTIDE SEQUENCE</scope>
    <source>
        <strain evidence="6">AP13</strain>
    </source>
</reference>
<protein>
    <recommendedName>
        <fullName evidence="5">Ubiquitin-like protease family profile domain-containing protein</fullName>
    </recommendedName>
</protein>
<comment type="caution">
    <text evidence="6">The sequence shown here is derived from an EMBL/GenBank/DDBJ whole genome shotgun (WGS) entry which is preliminary data.</text>
</comment>
<keyword evidence="3" id="KW-0378">Hydrolase</keyword>
<evidence type="ECO:0000313" key="7">
    <source>
        <dbReference type="Proteomes" id="UP000823388"/>
    </source>
</evidence>
<keyword evidence="2" id="KW-0645">Protease</keyword>
<dbReference type="GO" id="GO:0006508">
    <property type="term" value="P:proteolysis"/>
    <property type="evidence" value="ECO:0007669"/>
    <property type="project" value="UniProtKB-KW"/>
</dbReference>
<dbReference type="Gene3D" id="3.40.395.10">
    <property type="entry name" value="Adenoviral Proteinase, Chain A"/>
    <property type="match status" value="1"/>
</dbReference>
<dbReference type="OrthoDB" id="1939479at2759"/>
<accession>A0A8T0WWE1</accession>
<gene>
    <name evidence="6" type="ORF">PVAP13_2KG592251</name>
</gene>
<dbReference type="InterPro" id="IPR003653">
    <property type="entry name" value="Peptidase_C48_C"/>
</dbReference>
<evidence type="ECO:0000256" key="4">
    <source>
        <dbReference type="ARBA" id="ARBA00022807"/>
    </source>
</evidence>
<sequence length="193" mass="22517">MGNYISIPRLCGKTTSDGGLEVHRERLEGSPEVVDLTLEPDIEPEKLDVGRREIDDSVPALDLPLPLEKMAPFHNEALEWTKWRDGRLHESGFEDSSELFTPLTDKDEREVNTLLYGSGHSNEIIVMHVPSDTEITKEKLECLKPRCWLNDEIINLYIELLKERAEREPKRFLKCHFFNTFFFQEAYLRNSWL</sequence>
<feature type="domain" description="Ubiquitin-like protease family profile" evidence="5">
    <location>
        <begin position="133"/>
        <end position="193"/>
    </location>
</feature>
<dbReference type="PANTHER" id="PTHR46915">
    <property type="entry name" value="UBIQUITIN-LIKE PROTEASE 4-RELATED"/>
    <property type="match status" value="1"/>
</dbReference>
<keyword evidence="7" id="KW-1185">Reference proteome</keyword>
<name>A0A8T0WWE1_PANVG</name>
<dbReference type="PROSITE" id="PS50600">
    <property type="entry name" value="ULP_PROTEASE"/>
    <property type="match status" value="1"/>
</dbReference>
<evidence type="ECO:0000313" key="6">
    <source>
        <dbReference type="EMBL" id="KAG2647479.1"/>
    </source>
</evidence>
<dbReference type="GO" id="GO:0008234">
    <property type="term" value="F:cysteine-type peptidase activity"/>
    <property type="evidence" value="ECO:0007669"/>
    <property type="project" value="UniProtKB-KW"/>
</dbReference>
<dbReference type="PANTHER" id="PTHR46915:SF2">
    <property type="entry name" value="UBIQUITIN-LIKE PROTEASE 4"/>
    <property type="match status" value="1"/>
</dbReference>
<dbReference type="AlphaFoldDB" id="A0A8T0WWE1"/>
<dbReference type="Proteomes" id="UP000823388">
    <property type="component" value="Chromosome 2K"/>
</dbReference>
<evidence type="ECO:0000259" key="5">
    <source>
        <dbReference type="PROSITE" id="PS50600"/>
    </source>
</evidence>
<evidence type="ECO:0000256" key="3">
    <source>
        <dbReference type="ARBA" id="ARBA00022801"/>
    </source>
</evidence>
<dbReference type="SUPFAM" id="SSF54001">
    <property type="entry name" value="Cysteine proteinases"/>
    <property type="match status" value="1"/>
</dbReference>
<organism evidence="6 7">
    <name type="scientific">Panicum virgatum</name>
    <name type="common">Blackwell switchgrass</name>
    <dbReference type="NCBI Taxonomy" id="38727"/>
    <lineage>
        <taxon>Eukaryota</taxon>
        <taxon>Viridiplantae</taxon>
        <taxon>Streptophyta</taxon>
        <taxon>Embryophyta</taxon>
        <taxon>Tracheophyta</taxon>
        <taxon>Spermatophyta</taxon>
        <taxon>Magnoliopsida</taxon>
        <taxon>Liliopsida</taxon>
        <taxon>Poales</taxon>
        <taxon>Poaceae</taxon>
        <taxon>PACMAD clade</taxon>
        <taxon>Panicoideae</taxon>
        <taxon>Panicodae</taxon>
        <taxon>Paniceae</taxon>
        <taxon>Panicinae</taxon>
        <taxon>Panicum</taxon>
        <taxon>Panicum sect. Hiantes</taxon>
    </lineage>
</organism>
<proteinExistence type="inferred from homology"/>
<dbReference type="GO" id="GO:0016926">
    <property type="term" value="P:protein desumoylation"/>
    <property type="evidence" value="ECO:0007669"/>
    <property type="project" value="UniProtKB-ARBA"/>
</dbReference>
<comment type="similarity">
    <text evidence="1">Belongs to the peptidase C48 family.</text>
</comment>
<dbReference type="InterPro" id="IPR038765">
    <property type="entry name" value="Papain-like_cys_pep_sf"/>
</dbReference>
<dbReference type="EMBL" id="CM029039">
    <property type="protein sequence ID" value="KAG2647479.1"/>
    <property type="molecule type" value="Genomic_DNA"/>
</dbReference>
<evidence type="ECO:0000256" key="2">
    <source>
        <dbReference type="ARBA" id="ARBA00022670"/>
    </source>
</evidence>
<keyword evidence="4" id="KW-0788">Thiol protease</keyword>
<dbReference type="Pfam" id="PF02902">
    <property type="entry name" value="Peptidase_C48"/>
    <property type="match status" value="1"/>
</dbReference>